<dbReference type="InterPro" id="IPR013325">
    <property type="entry name" value="RNA_pol_sigma_r2"/>
</dbReference>
<evidence type="ECO:0000256" key="5">
    <source>
        <dbReference type="SAM" id="MobiDB-lite"/>
    </source>
</evidence>
<evidence type="ECO:0000256" key="2">
    <source>
        <dbReference type="ARBA" id="ARBA00023015"/>
    </source>
</evidence>
<dbReference type="InterPro" id="IPR013324">
    <property type="entry name" value="RNA_pol_sigma_r3/r4-like"/>
</dbReference>
<keyword evidence="9" id="KW-1185">Reference proteome</keyword>
<dbReference type="InterPro" id="IPR013249">
    <property type="entry name" value="RNA_pol_sigma70_r4_t2"/>
</dbReference>
<keyword evidence="3" id="KW-0731">Sigma factor</keyword>
<dbReference type="Pfam" id="PF08281">
    <property type="entry name" value="Sigma70_r4_2"/>
    <property type="match status" value="1"/>
</dbReference>
<dbReference type="Proteomes" id="UP000295341">
    <property type="component" value="Unassembled WGS sequence"/>
</dbReference>
<reference evidence="8 9" key="1">
    <citation type="submission" date="2019-03" db="EMBL/GenBank/DDBJ databases">
        <title>Genomic Encyclopedia of Type Strains, Phase IV (KMG-IV): sequencing the most valuable type-strain genomes for metagenomic binning, comparative biology and taxonomic classification.</title>
        <authorList>
            <person name="Goeker M."/>
        </authorList>
    </citation>
    <scope>NUCLEOTIDE SEQUENCE [LARGE SCALE GENOMIC DNA]</scope>
    <source>
        <strain evidence="8 9">DSM 26377</strain>
    </source>
</reference>
<name>A0A4R7P335_9GAMM</name>
<dbReference type="InterPro" id="IPR007627">
    <property type="entry name" value="RNA_pol_sigma70_r2"/>
</dbReference>
<evidence type="ECO:0000313" key="9">
    <source>
        <dbReference type="Proteomes" id="UP000295341"/>
    </source>
</evidence>
<dbReference type="OrthoDB" id="9784272at2"/>
<keyword evidence="4" id="KW-0804">Transcription</keyword>
<dbReference type="AlphaFoldDB" id="A0A4R7P335"/>
<dbReference type="InterPro" id="IPR014284">
    <property type="entry name" value="RNA_pol_sigma-70_dom"/>
</dbReference>
<organism evidence="8 9">
    <name type="scientific">Panacagrimonas perspica</name>
    <dbReference type="NCBI Taxonomy" id="381431"/>
    <lineage>
        <taxon>Bacteria</taxon>
        <taxon>Pseudomonadati</taxon>
        <taxon>Pseudomonadota</taxon>
        <taxon>Gammaproteobacteria</taxon>
        <taxon>Nevskiales</taxon>
        <taxon>Nevskiaceae</taxon>
        <taxon>Panacagrimonas</taxon>
    </lineage>
</organism>
<evidence type="ECO:0000259" key="6">
    <source>
        <dbReference type="Pfam" id="PF04542"/>
    </source>
</evidence>
<feature type="domain" description="RNA polymerase sigma-70 region 2" evidence="6">
    <location>
        <begin position="25"/>
        <end position="92"/>
    </location>
</feature>
<dbReference type="SUPFAM" id="SSF88659">
    <property type="entry name" value="Sigma3 and sigma4 domains of RNA polymerase sigma factors"/>
    <property type="match status" value="1"/>
</dbReference>
<evidence type="ECO:0000256" key="4">
    <source>
        <dbReference type="ARBA" id="ARBA00023163"/>
    </source>
</evidence>
<dbReference type="InterPro" id="IPR036388">
    <property type="entry name" value="WH-like_DNA-bd_sf"/>
</dbReference>
<keyword evidence="2" id="KW-0805">Transcription regulation</keyword>
<dbReference type="GO" id="GO:0016987">
    <property type="term" value="F:sigma factor activity"/>
    <property type="evidence" value="ECO:0007669"/>
    <property type="project" value="UniProtKB-KW"/>
</dbReference>
<comment type="similarity">
    <text evidence="1">Belongs to the sigma-70 factor family. ECF subfamily.</text>
</comment>
<dbReference type="SUPFAM" id="SSF88946">
    <property type="entry name" value="Sigma2 domain of RNA polymerase sigma factors"/>
    <property type="match status" value="1"/>
</dbReference>
<evidence type="ECO:0000259" key="7">
    <source>
        <dbReference type="Pfam" id="PF08281"/>
    </source>
</evidence>
<dbReference type="Pfam" id="PF04542">
    <property type="entry name" value="Sigma70_r2"/>
    <property type="match status" value="1"/>
</dbReference>
<dbReference type="PANTHER" id="PTHR43133">
    <property type="entry name" value="RNA POLYMERASE ECF-TYPE SIGMA FACTO"/>
    <property type="match status" value="1"/>
</dbReference>
<feature type="region of interest" description="Disordered" evidence="5">
    <location>
        <begin position="98"/>
        <end position="124"/>
    </location>
</feature>
<protein>
    <submittedName>
        <fullName evidence="8">RNA polymerase sigma-70 factor (ECF subfamily)</fullName>
    </submittedName>
</protein>
<dbReference type="CDD" id="cd06171">
    <property type="entry name" value="Sigma70_r4"/>
    <property type="match status" value="1"/>
</dbReference>
<dbReference type="EMBL" id="SOBT01000009">
    <property type="protein sequence ID" value="TDU28047.1"/>
    <property type="molecule type" value="Genomic_DNA"/>
</dbReference>
<dbReference type="NCBIfam" id="TIGR02937">
    <property type="entry name" value="sigma70-ECF"/>
    <property type="match status" value="1"/>
</dbReference>
<dbReference type="InterPro" id="IPR039425">
    <property type="entry name" value="RNA_pol_sigma-70-like"/>
</dbReference>
<dbReference type="GO" id="GO:0006352">
    <property type="term" value="P:DNA-templated transcription initiation"/>
    <property type="evidence" value="ECO:0007669"/>
    <property type="project" value="InterPro"/>
</dbReference>
<dbReference type="Gene3D" id="1.10.10.10">
    <property type="entry name" value="Winged helix-like DNA-binding domain superfamily/Winged helix DNA-binding domain"/>
    <property type="match status" value="1"/>
</dbReference>
<accession>A0A4R7P335</accession>
<feature type="domain" description="RNA polymerase sigma factor 70 region 4 type 2" evidence="7">
    <location>
        <begin position="131"/>
        <end position="182"/>
    </location>
</feature>
<sequence length="188" mass="21618">MADAEHLRSLLHATARGDQRAFSELYRATSSHLYGLLIRMLQRRDWAEEALQDCFIKIWQKAETYEADKGAPLTWLLSVARYRALDLLRVKRPEVELPDNDEEGASLPPLTLQDEGQDPLARASETQGIARMRECLRELPTEQRQAVLLAYYEGYTHQELATRMNAPLGTVKSWVRRGLARLREALDR</sequence>
<dbReference type="RefSeq" id="WP_133881636.1">
    <property type="nucleotide sequence ID" value="NZ_MWIN01000010.1"/>
</dbReference>
<evidence type="ECO:0000256" key="3">
    <source>
        <dbReference type="ARBA" id="ARBA00023082"/>
    </source>
</evidence>
<gene>
    <name evidence="8" type="ORF">DFR24_2406</name>
</gene>
<dbReference type="PANTHER" id="PTHR43133:SF62">
    <property type="entry name" value="RNA POLYMERASE SIGMA FACTOR SIGZ"/>
    <property type="match status" value="1"/>
</dbReference>
<comment type="caution">
    <text evidence="8">The sequence shown here is derived from an EMBL/GenBank/DDBJ whole genome shotgun (WGS) entry which is preliminary data.</text>
</comment>
<dbReference type="Gene3D" id="1.10.1740.10">
    <property type="match status" value="1"/>
</dbReference>
<proteinExistence type="inferred from homology"/>
<dbReference type="GO" id="GO:0003677">
    <property type="term" value="F:DNA binding"/>
    <property type="evidence" value="ECO:0007669"/>
    <property type="project" value="InterPro"/>
</dbReference>
<evidence type="ECO:0000256" key="1">
    <source>
        <dbReference type="ARBA" id="ARBA00010641"/>
    </source>
</evidence>
<evidence type="ECO:0000313" key="8">
    <source>
        <dbReference type="EMBL" id="TDU28047.1"/>
    </source>
</evidence>